<accession>A0ABW0FYK9</accession>
<sequence length="435" mass="47951">MIPSYKKTYIEKTDLPLAQAHEGATGVGTRAKWNGAKGDPADHVLQMLGKGPDGLGPVEMDVRFRAVQDVDLDEFFRGKECTAFWLPEVDTHESASILSYCTNRAGRFPEPDDRPENPEKPAYRGLWGDANTPTIGSWFQKEFYSAPQTNFRLHKQPPGYNPDTADGFHPAAENVANLRKIDPQYYRTMAGDMEEHDVRRLLQCKLTYGRMGKPVHPSFDETSHVSTIALEPDPELPVVIGVDVDFKGAAVFGQRSLFGQWRVFAEIVAEDSPDGELDVIGFADAITTVMKTRFPRCKRAIIVADPAGKSRSTLDRSLSWIGELQQRTKITAAPAPSNDTKLRRTALARPLKRRGGFLVDPACVWLNTALNGGFHYPKKGNVTSTSAKKNEYSSVGEACEYMCLGGEGIEDRAGLLPTMGLNDPGTSNVVEVVFD</sequence>
<evidence type="ECO:0008006" key="4">
    <source>
        <dbReference type="Google" id="ProtNLM"/>
    </source>
</evidence>
<evidence type="ECO:0000313" key="3">
    <source>
        <dbReference type="Proteomes" id="UP001596152"/>
    </source>
</evidence>
<feature type="compositionally biased region" description="Basic and acidic residues" evidence="1">
    <location>
        <begin position="108"/>
        <end position="122"/>
    </location>
</feature>
<dbReference type="Proteomes" id="UP001596152">
    <property type="component" value="Unassembled WGS sequence"/>
</dbReference>
<feature type="region of interest" description="Disordered" evidence="1">
    <location>
        <begin position="108"/>
        <end position="127"/>
    </location>
</feature>
<keyword evidence="3" id="KW-1185">Reference proteome</keyword>
<dbReference type="RefSeq" id="WP_374036790.1">
    <property type="nucleotide sequence ID" value="NZ_CP169082.1"/>
</dbReference>
<organism evidence="2 3">
    <name type="scientific">Brevundimonas staleyi</name>
    <dbReference type="NCBI Taxonomy" id="74326"/>
    <lineage>
        <taxon>Bacteria</taxon>
        <taxon>Pseudomonadati</taxon>
        <taxon>Pseudomonadota</taxon>
        <taxon>Alphaproteobacteria</taxon>
        <taxon>Caulobacterales</taxon>
        <taxon>Caulobacteraceae</taxon>
        <taxon>Brevundimonas</taxon>
    </lineage>
</organism>
<evidence type="ECO:0000313" key="2">
    <source>
        <dbReference type="EMBL" id="MFC5346276.1"/>
    </source>
</evidence>
<reference evidence="3" key="1">
    <citation type="journal article" date="2019" name="Int. J. Syst. Evol. Microbiol.">
        <title>The Global Catalogue of Microorganisms (GCM) 10K type strain sequencing project: providing services to taxonomists for standard genome sequencing and annotation.</title>
        <authorList>
            <consortium name="The Broad Institute Genomics Platform"/>
            <consortium name="The Broad Institute Genome Sequencing Center for Infectious Disease"/>
            <person name="Wu L."/>
            <person name="Ma J."/>
        </authorList>
    </citation>
    <scope>NUCLEOTIDE SEQUENCE [LARGE SCALE GENOMIC DNA]</scope>
    <source>
        <strain evidence="3">JCM 12125</strain>
    </source>
</reference>
<dbReference type="EMBL" id="JBHSLF010000056">
    <property type="protein sequence ID" value="MFC5346276.1"/>
    <property type="molecule type" value="Genomic_DNA"/>
</dbReference>
<evidence type="ECO:0000256" key="1">
    <source>
        <dbReference type="SAM" id="MobiDB-lite"/>
    </source>
</evidence>
<proteinExistence type="predicted"/>
<gene>
    <name evidence="2" type="ORF">ACFPIE_20360</name>
</gene>
<comment type="caution">
    <text evidence="2">The sequence shown here is derived from an EMBL/GenBank/DDBJ whole genome shotgun (WGS) entry which is preliminary data.</text>
</comment>
<protein>
    <recommendedName>
        <fullName evidence="4">Terminase large subunit gp17-like C-terminal domain-containing protein</fullName>
    </recommendedName>
</protein>
<name>A0ABW0FYK9_9CAUL</name>